<gene>
    <name evidence="2" type="ORF">FB474_3824</name>
</gene>
<accession>A0A542Z9P9</accession>
<comment type="caution">
    <text evidence="2">The sequence shown here is derived from an EMBL/GenBank/DDBJ whole genome shotgun (WGS) entry which is preliminary data.</text>
</comment>
<evidence type="ECO:0000259" key="1">
    <source>
        <dbReference type="Pfam" id="PF13474"/>
    </source>
</evidence>
<dbReference type="AlphaFoldDB" id="A0A542Z9P9"/>
<dbReference type="Proteomes" id="UP000319514">
    <property type="component" value="Unassembled WGS sequence"/>
</dbReference>
<organism evidence="2 3">
    <name type="scientific">Oryzihumus leptocrescens</name>
    <dbReference type="NCBI Taxonomy" id="297536"/>
    <lineage>
        <taxon>Bacteria</taxon>
        <taxon>Bacillati</taxon>
        <taxon>Actinomycetota</taxon>
        <taxon>Actinomycetes</taxon>
        <taxon>Micrococcales</taxon>
        <taxon>Intrasporangiaceae</taxon>
        <taxon>Oryzihumus</taxon>
    </lineage>
</organism>
<dbReference type="Gene3D" id="3.10.450.50">
    <property type="match status" value="1"/>
</dbReference>
<dbReference type="EMBL" id="VFOQ01000002">
    <property type="protein sequence ID" value="TQL57052.1"/>
    <property type="molecule type" value="Genomic_DNA"/>
</dbReference>
<evidence type="ECO:0000313" key="2">
    <source>
        <dbReference type="EMBL" id="TQL57052.1"/>
    </source>
</evidence>
<protein>
    <submittedName>
        <fullName evidence="2">Ketosteroid isomerase-like protein</fullName>
    </submittedName>
</protein>
<proteinExistence type="predicted"/>
<reference evidence="2 3" key="1">
    <citation type="submission" date="2019-06" db="EMBL/GenBank/DDBJ databases">
        <title>Sequencing the genomes of 1000 actinobacteria strains.</title>
        <authorList>
            <person name="Klenk H.-P."/>
        </authorList>
    </citation>
    <scope>NUCLEOTIDE SEQUENCE [LARGE SCALE GENOMIC DNA]</scope>
    <source>
        <strain evidence="2 3">DSM 18082</strain>
    </source>
</reference>
<dbReference type="SUPFAM" id="SSF54427">
    <property type="entry name" value="NTF2-like"/>
    <property type="match status" value="1"/>
</dbReference>
<keyword evidence="3" id="KW-1185">Reference proteome</keyword>
<evidence type="ECO:0000313" key="3">
    <source>
        <dbReference type="Proteomes" id="UP000319514"/>
    </source>
</evidence>
<name>A0A542Z9P9_9MICO</name>
<sequence>MEVPEVSRLVHDVYAAMRGGDADRMGELLSEDLSTVIGVNDAIIWTGYMEACAGFATRFADGLGLDVRGSEDLRTYRDGDLCWFDDRPLLGAGSDAWVIGRFTGVARREADGQWRIVQWHASLGTPVQDIDIALPLRHAVAPLATRMAAPGPQ</sequence>
<keyword evidence="2" id="KW-0413">Isomerase</keyword>
<dbReference type="OrthoDB" id="291011at2"/>
<feature type="domain" description="SnoaL-like" evidence="1">
    <location>
        <begin position="7"/>
        <end position="123"/>
    </location>
</feature>
<dbReference type="Pfam" id="PF13474">
    <property type="entry name" value="SnoaL_3"/>
    <property type="match status" value="1"/>
</dbReference>
<dbReference type="InterPro" id="IPR032710">
    <property type="entry name" value="NTF2-like_dom_sf"/>
</dbReference>
<dbReference type="InterPro" id="IPR037401">
    <property type="entry name" value="SnoaL-like"/>
</dbReference>
<dbReference type="GO" id="GO:0016853">
    <property type="term" value="F:isomerase activity"/>
    <property type="evidence" value="ECO:0007669"/>
    <property type="project" value="UniProtKB-KW"/>
</dbReference>
<dbReference type="RefSeq" id="WP_141790389.1">
    <property type="nucleotide sequence ID" value="NZ_BAAAKX010000010.1"/>
</dbReference>